<name>A0A0Q9XAK4_DROMO</name>
<sequence>MPLHQQLQQLAGVAHIFSWPNWTAVGNCKRKLKTVGREIMFPNRIYISNICAARAVD</sequence>
<organism evidence="1 2">
    <name type="scientific">Drosophila mojavensis</name>
    <name type="common">Fruit fly</name>
    <dbReference type="NCBI Taxonomy" id="7230"/>
    <lineage>
        <taxon>Eukaryota</taxon>
        <taxon>Metazoa</taxon>
        <taxon>Ecdysozoa</taxon>
        <taxon>Arthropoda</taxon>
        <taxon>Hexapoda</taxon>
        <taxon>Insecta</taxon>
        <taxon>Pterygota</taxon>
        <taxon>Neoptera</taxon>
        <taxon>Endopterygota</taxon>
        <taxon>Diptera</taxon>
        <taxon>Brachycera</taxon>
        <taxon>Muscomorpha</taxon>
        <taxon>Ephydroidea</taxon>
        <taxon>Drosophilidae</taxon>
        <taxon>Drosophila</taxon>
    </lineage>
</organism>
<dbReference type="Proteomes" id="UP000009192">
    <property type="component" value="Unassembled WGS sequence"/>
</dbReference>
<evidence type="ECO:0000313" key="2">
    <source>
        <dbReference type="Proteomes" id="UP000009192"/>
    </source>
</evidence>
<accession>A0A0Q9XAK4</accession>
<protein>
    <submittedName>
        <fullName evidence="1">Uncharacterized protein</fullName>
    </submittedName>
</protein>
<dbReference type="EMBL" id="CH933809">
    <property type="protein sequence ID" value="KRG05558.1"/>
    <property type="molecule type" value="Genomic_DNA"/>
</dbReference>
<dbReference type="AlphaFoldDB" id="A0A0Q9XAK4"/>
<proteinExistence type="predicted"/>
<dbReference type="KEGG" id="dmo:Dmoj_GI26517"/>
<keyword evidence="2" id="KW-1185">Reference proteome</keyword>
<dbReference type="InParanoid" id="A0A0Q9XAK4"/>
<reference evidence="1 2" key="1">
    <citation type="journal article" date="2007" name="Nature">
        <title>Evolution of genes and genomes on the Drosophila phylogeny.</title>
        <authorList>
            <consortium name="Drosophila 12 Genomes Consortium"/>
            <person name="Clark A.G."/>
            <person name="Eisen M.B."/>
            <person name="Smith D.R."/>
            <person name="Bergman C.M."/>
            <person name="Oliver B."/>
            <person name="Markow T.A."/>
            <person name="Kaufman T.C."/>
            <person name="Kellis M."/>
            <person name="Gelbart W."/>
            <person name="Iyer V.N."/>
            <person name="Pollard D.A."/>
            <person name="Sackton T.B."/>
            <person name="Larracuente A.M."/>
            <person name="Singh N.D."/>
            <person name="Abad J.P."/>
            <person name="Abt D.N."/>
            <person name="Adryan B."/>
            <person name="Aguade M."/>
            <person name="Akashi H."/>
            <person name="Anderson W.W."/>
            <person name="Aquadro C.F."/>
            <person name="Ardell D.H."/>
            <person name="Arguello R."/>
            <person name="Artieri C.G."/>
            <person name="Barbash D.A."/>
            <person name="Barker D."/>
            <person name="Barsanti P."/>
            <person name="Batterham P."/>
            <person name="Batzoglou S."/>
            <person name="Begun D."/>
            <person name="Bhutkar A."/>
            <person name="Blanco E."/>
            <person name="Bosak S.A."/>
            <person name="Bradley R.K."/>
            <person name="Brand A.D."/>
            <person name="Brent M.R."/>
            <person name="Brooks A.N."/>
            <person name="Brown R.H."/>
            <person name="Butlin R.K."/>
            <person name="Caggese C."/>
            <person name="Calvi B.R."/>
            <person name="Bernardo de Carvalho A."/>
            <person name="Caspi A."/>
            <person name="Castrezana S."/>
            <person name="Celniker S.E."/>
            <person name="Chang J.L."/>
            <person name="Chapple C."/>
            <person name="Chatterji S."/>
            <person name="Chinwalla A."/>
            <person name="Civetta A."/>
            <person name="Clifton S.W."/>
            <person name="Comeron J.M."/>
            <person name="Costello J.C."/>
            <person name="Coyne J.A."/>
            <person name="Daub J."/>
            <person name="David R.G."/>
            <person name="Delcher A.L."/>
            <person name="Delehaunty K."/>
            <person name="Do C.B."/>
            <person name="Ebling H."/>
            <person name="Edwards K."/>
            <person name="Eickbush T."/>
            <person name="Evans J.D."/>
            <person name="Filipski A."/>
            <person name="Findeiss S."/>
            <person name="Freyhult E."/>
            <person name="Fulton L."/>
            <person name="Fulton R."/>
            <person name="Garcia A.C."/>
            <person name="Gardiner A."/>
            <person name="Garfield D.A."/>
            <person name="Garvin B.E."/>
            <person name="Gibson G."/>
            <person name="Gilbert D."/>
            <person name="Gnerre S."/>
            <person name="Godfrey J."/>
            <person name="Good R."/>
            <person name="Gotea V."/>
            <person name="Gravely B."/>
            <person name="Greenberg A.J."/>
            <person name="Griffiths-Jones S."/>
            <person name="Gross S."/>
            <person name="Guigo R."/>
            <person name="Gustafson E.A."/>
            <person name="Haerty W."/>
            <person name="Hahn M.W."/>
            <person name="Halligan D.L."/>
            <person name="Halpern A.L."/>
            <person name="Halter G.M."/>
            <person name="Han M.V."/>
            <person name="Heger A."/>
            <person name="Hillier L."/>
            <person name="Hinrichs A.S."/>
            <person name="Holmes I."/>
            <person name="Hoskins R.A."/>
            <person name="Hubisz M.J."/>
            <person name="Hultmark D."/>
            <person name="Huntley M.A."/>
            <person name="Jaffe D.B."/>
            <person name="Jagadeeshan S."/>
            <person name="Jeck W.R."/>
            <person name="Johnson J."/>
            <person name="Jones C.D."/>
            <person name="Jordan W.C."/>
            <person name="Karpen G.H."/>
            <person name="Kataoka E."/>
            <person name="Keightley P.D."/>
            <person name="Kheradpour P."/>
            <person name="Kirkness E.F."/>
            <person name="Koerich L.B."/>
            <person name="Kristiansen K."/>
            <person name="Kudrna D."/>
            <person name="Kulathinal R.J."/>
            <person name="Kumar S."/>
            <person name="Kwok R."/>
            <person name="Lander E."/>
            <person name="Langley C.H."/>
            <person name="Lapoint R."/>
            <person name="Lazzaro B.P."/>
            <person name="Lee S.J."/>
            <person name="Levesque L."/>
            <person name="Li R."/>
            <person name="Lin C.F."/>
            <person name="Lin M.F."/>
            <person name="Lindblad-Toh K."/>
            <person name="Llopart A."/>
            <person name="Long M."/>
            <person name="Low L."/>
            <person name="Lozovsky E."/>
            <person name="Lu J."/>
            <person name="Luo M."/>
            <person name="Machado C.A."/>
            <person name="Makalowski W."/>
            <person name="Marzo M."/>
            <person name="Matsuda M."/>
            <person name="Matzkin L."/>
            <person name="McAllister B."/>
            <person name="McBride C.S."/>
            <person name="McKernan B."/>
            <person name="McKernan K."/>
            <person name="Mendez-Lago M."/>
            <person name="Minx P."/>
            <person name="Mollenhauer M.U."/>
            <person name="Montooth K."/>
            <person name="Mount S.M."/>
            <person name="Mu X."/>
            <person name="Myers E."/>
            <person name="Negre B."/>
            <person name="Newfeld S."/>
            <person name="Nielsen R."/>
            <person name="Noor M.A."/>
            <person name="O'Grady P."/>
            <person name="Pachter L."/>
            <person name="Papaceit M."/>
            <person name="Parisi M.J."/>
            <person name="Parisi M."/>
            <person name="Parts L."/>
            <person name="Pedersen J.S."/>
            <person name="Pesole G."/>
            <person name="Phillippy A.M."/>
            <person name="Ponting C.P."/>
            <person name="Pop M."/>
            <person name="Porcelli D."/>
            <person name="Powell J.R."/>
            <person name="Prohaska S."/>
            <person name="Pruitt K."/>
            <person name="Puig M."/>
            <person name="Quesneville H."/>
            <person name="Ram K.R."/>
            <person name="Rand D."/>
            <person name="Rasmussen M.D."/>
            <person name="Reed L.K."/>
            <person name="Reenan R."/>
            <person name="Reily A."/>
            <person name="Remington K.A."/>
            <person name="Rieger T.T."/>
            <person name="Ritchie M.G."/>
            <person name="Robin C."/>
            <person name="Rogers Y.H."/>
            <person name="Rohde C."/>
            <person name="Rozas J."/>
            <person name="Rubenfield M.J."/>
            <person name="Ruiz A."/>
            <person name="Russo S."/>
            <person name="Salzberg S.L."/>
            <person name="Sanchez-Gracia A."/>
            <person name="Saranga D.J."/>
            <person name="Sato H."/>
            <person name="Schaeffer S.W."/>
            <person name="Schatz M.C."/>
            <person name="Schlenke T."/>
            <person name="Schwartz R."/>
            <person name="Segarra C."/>
            <person name="Singh R.S."/>
            <person name="Sirot L."/>
            <person name="Sirota M."/>
            <person name="Sisneros N.B."/>
            <person name="Smith C.D."/>
            <person name="Smith T.F."/>
            <person name="Spieth J."/>
            <person name="Stage D.E."/>
            <person name="Stark A."/>
            <person name="Stephan W."/>
            <person name="Strausberg R.L."/>
            <person name="Strempel S."/>
            <person name="Sturgill D."/>
            <person name="Sutton G."/>
            <person name="Sutton G.G."/>
            <person name="Tao W."/>
            <person name="Teichmann S."/>
            <person name="Tobari Y.N."/>
            <person name="Tomimura Y."/>
            <person name="Tsolas J.M."/>
            <person name="Valente V.L."/>
            <person name="Venter E."/>
            <person name="Venter J.C."/>
            <person name="Vicario S."/>
            <person name="Vieira F.G."/>
            <person name="Vilella A.J."/>
            <person name="Villasante A."/>
            <person name="Walenz B."/>
            <person name="Wang J."/>
            <person name="Wasserman M."/>
            <person name="Watts T."/>
            <person name="Wilson D."/>
            <person name="Wilson R.K."/>
            <person name="Wing R.A."/>
            <person name="Wolfner M.F."/>
            <person name="Wong A."/>
            <person name="Wong G.K."/>
            <person name="Wu C.I."/>
            <person name="Wu G."/>
            <person name="Yamamoto D."/>
            <person name="Yang H.P."/>
            <person name="Yang S.P."/>
            <person name="Yorke J.A."/>
            <person name="Yoshida K."/>
            <person name="Zdobnov E."/>
            <person name="Zhang P."/>
            <person name="Zhang Y."/>
            <person name="Zimin A.V."/>
            <person name="Baldwin J."/>
            <person name="Abdouelleil A."/>
            <person name="Abdulkadir J."/>
            <person name="Abebe A."/>
            <person name="Abera B."/>
            <person name="Abreu J."/>
            <person name="Acer S.C."/>
            <person name="Aftuck L."/>
            <person name="Alexander A."/>
            <person name="An P."/>
            <person name="Anderson E."/>
            <person name="Anderson S."/>
            <person name="Arachi H."/>
            <person name="Azer M."/>
            <person name="Bachantsang P."/>
            <person name="Barry A."/>
            <person name="Bayul T."/>
            <person name="Berlin A."/>
            <person name="Bessette D."/>
            <person name="Bloom T."/>
            <person name="Blye J."/>
            <person name="Boguslavskiy L."/>
            <person name="Bonnet C."/>
            <person name="Boukhgalter B."/>
            <person name="Bourzgui I."/>
            <person name="Brown A."/>
            <person name="Cahill P."/>
            <person name="Channer S."/>
            <person name="Cheshatsang Y."/>
            <person name="Chuda L."/>
            <person name="Citroen M."/>
            <person name="Collymore A."/>
            <person name="Cooke P."/>
            <person name="Costello M."/>
            <person name="D'Aco K."/>
            <person name="Daza R."/>
            <person name="De Haan G."/>
            <person name="DeGray S."/>
            <person name="DeMaso C."/>
            <person name="Dhargay N."/>
            <person name="Dooley K."/>
            <person name="Dooley E."/>
            <person name="Doricent M."/>
            <person name="Dorje P."/>
            <person name="Dorjee K."/>
            <person name="Dupes A."/>
            <person name="Elong R."/>
            <person name="Falk J."/>
            <person name="Farina A."/>
            <person name="Faro S."/>
            <person name="Ferguson D."/>
            <person name="Fisher S."/>
            <person name="Foley C.D."/>
            <person name="Franke A."/>
            <person name="Friedrich D."/>
            <person name="Gadbois L."/>
            <person name="Gearin G."/>
            <person name="Gearin C.R."/>
            <person name="Giannoukos G."/>
            <person name="Goode T."/>
            <person name="Graham J."/>
            <person name="Grandbois E."/>
            <person name="Grewal S."/>
            <person name="Gyaltsen K."/>
            <person name="Hafez N."/>
            <person name="Hagos B."/>
            <person name="Hall J."/>
            <person name="Henson C."/>
            <person name="Hollinger A."/>
            <person name="Honan T."/>
            <person name="Huard M.D."/>
            <person name="Hughes L."/>
            <person name="Hurhula B."/>
            <person name="Husby M.E."/>
            <person name="Kamat A."/>
            <person name="Kanga B."/>
            <person name="Kashin S."/>
            <person name="Khazanovich D."/>
            <person name="Kisner P."/>
            <person name="Lance K."/>
            <person name="Lara M."/>
            <person name="Lee W."/>
            <person name="Lennon N."/>
            <person name="Letendre F."/>
            <person name="LeVine R."/>
            <person name="Lipovsky A."/>
            <person name="Liu X."/>
            <person name="Liu J."/>
            <person name="Liu S."/>
            <person name="Lokyitsang T."/>
            <person name="Lokyitsang Y."/>
            <person name="Lubonja R."/>
            <person name="Lui A."/>
            <person name="MacDonald P."/>
            <person name="Magnisalis V."/>
            <person name="Maru K."/>
            <person name="Matthews C."/>
            <person name="McCusker W."/>
            <person name="McDonough S."/>
            <person name="Mehta T."/>
            <person name="Meldrim J."/>
            <person name="Meneus L."/>
            <person name="Mihai O."/>
            <person name="Mihalev A."/>
            <person name="Mihova T."/>
            <person name="Mittelman R."/>
            <person name="Mlenga V."/>
            <person name="Montmayeur A."/>
            <person name="Mulrain L."/>
            <person name="Navidi A."/>
            <person name="Naylor J."/>
            <person name="Negash T."/>
            <person name="Nguyen T."/>
            <person name="Nguyen N."/>
            <person name="Nicol R."/>
            <person name="Norbu C."/>
            <person name="Norbu N."/>
            <person name="Novod N."/>
            <person name="O'Neill B."/>
            <person name="Osman S."/>
            <person name="Markiewicz E."/>
            <person name="Oyono O.L."/>
            <person name="Patti C."/>
            <person name="Phunkhang P."/>
            <person name="Pierre F."/>
            <person name="Priest M."/>
            <person name="Raghuraman S."/>
            <person name="Rege F."/>
            <person name="Reyes R."/>
            <person name="Rise C."/>
            <person name="Rogov P."/>
            <person name="Ross K."/>
            <person name="Ryan E."/>
            <person name="Settipalli S."/>
            <person name="Shea T."/>
            <person name="Sherpa N."/>
            <person name="Shi L."/>
            <person name="Shih D."/>
            <person name="Sparrow T."/>
            <person name="Spaulding J."/>
            <person name="Stalker J."/>
            <person name="Stange-Thomann N."/>
            <person name="Stavropoulos S."/>
            <person name="Stone C."/>
            <person name="Strader C."/>
            <person name="Tesfaye S."/>
            <person name="Thomson T."/>
            <person name="Thoulutsang Y."/>
            <person name="Thoulutsang D."/>
            <person name="Topham K."/>
            <person name="Topping I."/>
            <person name="Tsamla T."/>
            <person name="Vassiliev H."/>
            <person name="Vo A."/>
            <person name="Wangchuk T."/>
            <person name="Wangdi T."/>
            <person name="Weiand M."/>
            <person name="Wilkinson J."/>
            <person name="Wilson A."/>
            <person name="Yadav S."/>
            <person name="Young G."/>
            <person name="Yu Q."/>
            <person name="Zembek L."/>
            <person name="Zhong D."/>
            <person name="Zimmer A."/>
            <person name="Zwirko Z."/>
            <person name="Jaffe D.B."/>
            <person name="Alvarez P."/>
            <person name="Brockman W."/>
            <person name="Butler J."/>
            <person name="Chin C."/>
            <person name="Gnerre S."/>
            <person name="Grabherr M."/>
            <person name="Kleber M."/>
            <person name="Mauceli E."/>
            <person name="MacCallum I."/>
        </authorList>
    </citation>
    <scope>NUCLEOTIDE SEQUENCE [LARGE SCALE GENOMIC DNA]</scope>
    <source>
        <strain evidence="2">Tucson 15081-1352.22</strain>
    </source>
</reference>
<gene>
    <name evidence="1" type="primary">Dmoj\GI26517</name>
    <name evidence="1" type="ORF">Dmoj_GI26517</name>
</gene>
<evidence type="ECO:0000313" key="1">
    <source>
        <dbReference type="EMBL" id="KRG05558.1"/>
    </source>
</evidence>